<dbReference type="Proteomes" id="UP001159363">
    <property type="component" value="Chromosome 3"/>
</dbReference>
<evidence type="ECO:0000313" key="1">
    <source>
        <dbReference type="EMBL" id="KAJ8890398.1"/>
    </source>
</evidence>
<dbReference type="EMBL" id="JARBHB010000003">
    <property type="protein sequence ID" value="KAJ8890398.1"/>
    <property type="molecule type" value="Genomic_DNA"/>
</dbReference>
<keyword evidence="2" id="KW-1185">Reference proteome</keyword>
<protein>
    <submittedName>
        <fullName evidence="1">Uncharacterized protein</fullName>
    </submittedName>
</protein>
<comment type="caution">
    <text evidence="1">The sequence shown here is derived from an EMBL/GenBank/DDBJ whole genome shotgun (WGS) entry which is preliminary data.</text>
</comment>
<reference evidence="1 2" key="1">
    <citation type="submission" date="2023-02" db="EMBL/GenBank/DDBJ databases">
        <title>LHISI_Scaffold_Assembly.</title>
        <authorList>
            <person name="Stuart O.P."/>
            <person name="Cleave R."/>
            <person name="Magrath M.J.L."/>
            <person name="Mikheyev A.S."/>
        </authorList>
    </citation>
    <scope>NUCLEOTIDE SEQUENCE [LARGE SCALE GENOMIC DNA]</scope>
    <source>
        <strain evidence="1">Daus_M_001</strain>
        <tissue evidence="1">Leg muscle</tissue>
    </source>
</reference>
<evidence type="ECO:0000313" key="2">
    <source>
        <dbReference type="Proteomes" id="UP001159363"/>
    </source>
</evidence>
<gene>
    <name evidence="1" type="ORF">PR048_009906</name>
</gene>
<accession>A0ABQ9I179</accession>
<proteinExistence type="predicted"/>
<organism evidence="1 2">
    <name type="scientific">Dryococelus australis</name>
    <dbReference type="NCBI Taxonomy" id="614101"/>
    <lineage>
        <taxon>Eukaryota</taxon>
        <taxon>Metazoa</taxon>
        <taxon>Ecdysozoa</taxon>
        <taxon>Arthropoda</taxon>
        <taxon>Hexapoda</taxon>
        <taxon>Insecta</taxon>
        <taxon>Pterygota</taxon>
        <taxon>Neoptera</taxon>
        <taxon>Polyneoptera</taxon>
        <taxon>Phasmatodea</taxon>
        <taxon>Verophasmatodea</taxon>
        <taxon>Anareolatae</taxon>
        <taxon>Phasmatidae</taxon>
        <taxon>Eurycanthinae</taxon>
        <taxon>Dryococelus</taxon>
    </lineage>
</organism>
<sequence>MKMEANVIKLTSESNWNTSLDVVMGECVKPEPGTDDYEKVLKECKHKYFQAQDLIVLMCNSAAEIWSKLLTALKKKNPKLV</sequence>
<name>A0ABQ9I179_9NEOP</name>